<keyword evidence="5" id="KW-0677">Repeat</keyword>
<dbReference type="InterPro" id="IPR017937">
    <property type="entry name" value="Thioredoxin_CS"/>
</dbReference>
<dbReference type="CDD" id="cd00238">
    <property type="entry name" value="ERp29c"/>
    <property type="match status" value="1"/>
</dbReference>
<feature type="domain" description="Thioredoxin" evidence="11">
    <location>
        <begin position="134"/>
        <end position="251"/>
    </location>
</feature>
<comment type="catalytic activity">
    <reaction evidence="1">
        <text>Catalyzes the rearrangement of -S-S- bonds in proteins.</text>
        <dbReference type="EC" id="5.3.4.1"/>
    </reaction>
</comment>
<keyword evidence="8" id="KW-0676">Redox-active center</keyword>
<dbReference type="CDD" id="cd02998">
    <property type="entry name" value="PDI_a_ERp38"/>
    <property type="match status" value="2"/>
</dbReference>
<evidence type="ECO:0000259" key="11">
    <source>
        <dbReference type="PROSITE" id="PS51352"/>
    </source>
</evidence>
<feature type="signal peptide" evidence="10">
    <location>
        <begin position="1"/>
        <end position="21"/>
    </location>
</feature>
<dbReference type="Pfam" id="PF07749">
    <property type="entry name" value="ERp29"/>
    <property type="match status" value="1"/>
</dbReference>
<dbReference type="InterPro" id="IPR013766">
    <property type="entry name" value="Thioredoxin_domain"/>
</dbReference>
<dbReference type="SUPFAM" id="SSF52833">
    <property type="entry name" value="Thioredoxin-like"/>
    <property type="match status" value="2"/>
</dbReference>
<evidence type="ECO:0000256" key="1">
    <source>
        <dbReference type="ARBA" id="ARBA00001182"/>
    </source>
</evidence>
<evidence type="ECO:0000256" key="2">
    <source>
        <dbReference type="ARBA" id="ARBA00006347"/>
    </source>
</evidence>
<evidence type="ECO:0000313" key="12">
    <source>
        <dbReference type="EMBL" id="KAK9702771.1"/>
    </source>
</evidence>
<dbReference type="EMBL" id="JASJQH010007697">
    <property type="protein sequence ID" value="KAK9702771.1"/>
    <property type="molecule type" value="Genomic_DNA"/>
</dbReference>
<reference evidence="12 13" key="1">
    <citation type="submission" date="2023-04" db="EMBL/GenBank/DDBJ databases">
        <title>Genome of Basidiobolus ranarum AG-B5.</title>
        <authorList>
            <person name="Stajich J.E."/>
            <person name="Carter-House D."/>
            <person name="Gryganskyi A."/>
        </authorList>
    </citation>
    <scope>NUCLEOTIDE SEQUENCE [LARGE SCALE GENOMIC DNA]</scope>
    <source>
        <strain evidence="12 13">AG-B5</strain>
    </source>
</reference>
<dbReference type="Proteomes" id="UP001479436">
    <property type="component" value="Unassembled WGS sequence"/>
</dbReference>
<name>A0ABR2VVA1_9FUNG</name>
<accession>A0ABR2VVA1</accession>
<evidence type="ECO:0000256" key="5">
    <source>
        <dbReference type="ARBA" id="ARBA00022737"/>
    </source>
</evidence>
<dbReference type="SUPFAM" id="SSF47933">
    <property type="entry name" value="ERP29 C domain-like"/>
    <property type="match status" value="1"/>
</dbReference>
<dbReference type="PANTHER" id="PTHR45672">
    <property type="entry name" value="PROTEIN DISULFIDE-ISOMERASE C17H9.14C-RELATED"/>
    <property type="match status" value="1"/>
</dbReference>
<dbReference type="Pfam" id="PF00085">
    <property type="entry name" value="Thioredoxin"/>
    <property type="match status" value="2"/>
</dbReference>
<dbReference type="Gene3D" id="1.20.1150.12">
    <property type="entry name" value="Endoplasmic reticulum resident protein 29, C-terminal domain"/>
    <property type="match status" value="1"/>
</dbReference>
<evidence type="ECO:0000256" key="10">
    <source>
        <dbReference type="SAM" id="SignalP"/>
    </source>
</evidence>
<sequence length="367" mass="40828">MLKRFLCSGLLLVAAFANADSNVFDLNPDSFDQIIDGSKDALVEFFAPWCGHCKSLAPVYEELGDAFAHAKDSVIIAKLDADANRNLASKFNIQGFPTLKWFPKGSLDSPENYEGGRDFDSLTKFVTEKTGALPRVKKVHSDVAVLTDSNFNGIALDENKNVLVEFYAPWCGHCKNLAPIYEKVANAFAGESNCVVAKLDATTDKAMAEKYEVKGYPTLKFFPKGNDKTPISYDLGRTEEDLINFLNENCATHRLPGGGLSSEAGKIAQLDELAHQYVSAGAEKRDELYKQAQALSEELKTRYAKYYVKVMDKIKANSQYLQKEITRLTTLLTSTSIAPKQIDDFTMRKNILSSFVHEVKEEIKDEL</sequence>
<dbReference type="Gene3D" id="3.40.30.10">
    <property type="entry name" value="Glutaredoxin"/>
    <property type="match status" value="2"/>
</dbReference>
<keyword evidence="13" id="KW-1185">Reference proteome</keyword>
<keyword evidence="4 10" id="KW-0732">Signal</keyword>
<dbReference type="InterPro" id="IPR011679">
    <property type="entry name" value="ERp29_C"/>
</dbReference>
<evidence type="ECO:0000313" key="13">
    <source>
        <dbReference type="Proteomes" id="UP001479436"/>
    </source>
</evidence>
<proteinExistence type="inferred from homology"/>
<evidence type="ECO:0000256" key="7">
    <source>
        <dbReference type="ARBA" id="ARBA00023235"/>
    </source>
</evidence>
<evidence type="ECO:0000256" key="3">
    <source>
        <dbReference type="ARBA" id="ARBA00012723"/>
    </source>
</evidence>
<dbReference type="InterPro" id="IPR005788">
    <property type="entry name" value="PDI_thioredoxin-like_dom"/>
</dbReference>
<dbReference type="PANTHER" id="PTHR45672:SF11">
    <property type="entry name" value="PROTEIN DISULFIDE-ISOMERASE C17H9.14C"/>
    <property type="match status" value="1"/>
</dbReference>
<keyword evidence="7" id="KW-0413">Isomerase</keyword>
<dbReference type="PROSITE" id="PS00194">
    <property type="entry name" value="THIOREDOXIN_1"/>
    <property type="match status" value="2"/>
</dbReference>
<dbReference type="InterPro" id="IPR036249">
    <property type="entry name" value="Thioredoxin-like_sf"/>
</dbReference>
<evidence type="ECO:0000256" key="4">
    <source>
        <dbReference type="ARBA" id="ARBA00022729"/>
    </source>
</evidence>
<evidence type="ECO:0000256" key="8">
    <source>
        <dbReference type="ARBA" id="ARBA00023284"/>
    </source>
</evidence>
<feature type="chain" id="PRO_5047443288" description="protein disulfide-isomerase" evidence="10">
    <location>
        <begin position="22"/>
        <end position="367"/>
    </location>
</feature>
<dbReference type="NCBIfam" id="TIGR01126">
    <property type="entry name" value="pdi_dom"/>
    <property type="match status" value="2"/>
</dbReference>
<evidence type="ECO:0000256" key="6">
    <source>
        <dbReference type="ARBA" id="ARBA00023157"/>
    </source>
</evidence>
<dbReference type="EC" id="5.3.4.1" evidence="3"/>
<organism evidence="12 13">
    <name type="scientific">Basidiobolus ranarum</name>
    <dbReference type="NCBI Taxonomy" id="34480"/>
    <lineage>
        <taxon>Eukaryota</taxon>
        <taxon>Fungi</taxon>
        <taxon>Fungi incertae sedis</taxon>
        <taxon>Zoopagomycota</taxon>
        <taxon>Entomophthoromycotina</taxon>
        <taxon>Basidiobolomycetes</taxon>
        <taxon>Basidiobolales</taxon>
        <taxon>Basidiobolaceae</taxon>
        <taxon>Basidiobolus</taxon>
    </lineage>
</organism>
<dbReference type="InterPro" id="IPR051063">
    <property type="entry name" value="PDI"/>
</dbReference>
<feature type="domain" description="Thioredoxin" evidence="11">
    <location>
        <begin position="10"/>
        <end position="131"/>
    </location>
</feature>
<comment type="caution">
    <text evidence="12">The sequence shown here is derived from an EMBL/GenBank/DDBJ whole genome shotgun (WGS) entry which is preliminary data.</text>
</comment>
<keyword evidence="6" id="KW-1015">Disulfide bond</keyword>
<protein>
    <recommendedName>
        <fullName evidence="3">protein disulfide-isomerase</fullName>
        <ecNumber evidence="3">5.3.4.1</ecNumber>
    </recommendedName>
</protein>
<dbReference type="InterPro" id="IPR036356">
    <property type="entry name" value="ERp29_C_sf"/>
</dbReference>
<comment type="similarity">
    <text evidence="2 9">Belongs to the protein disulfide isomerase family.</text>
</comment>
<dbReference type="PRINTS" id="PR00421">
    <property type="entry name" value="THIOREDOXIN"/>
</dbReference>
<gene>
    <name evidence="12" type="ORF">K7432_011079</name>
</gene>
<evidence type="ECO:0000256" key="9">
    <source>
        <dbReference type="RuleBase" id="RU004208"/>
    </source>
</evidence>
<dbReference type="PROSITE" id="PS51352">
    <property type="entry name" value="THIOREDOXIN_2"/>
    <property type="match status" value="2"/>
</dbReference>